<dbReference type="SMART" id="SM00108">
    <property type="entry name" value="B_lectin"/>
    <property type="match status" value="1"/>
</dbReference>
<evidence type="ECO:0000259" key="5">
    <source>
        <dbReference type="PROSITE" id="PS50927"/>
    </source>
</evidence>
<dbReference type="CDD" id="cd00028">
    <property type="entry name" value="B_lectin"/>
    <property type="match status" value="1"/>
</dbReference>
<keyword evidence="1" id="KW-0732">Signal</keyword>
<evidence type="ECO:0000313" key="6">
    <source>
        <dbReference type="EMBL" id="VYS48372.1"/>
    </source>
</evidence>
<keyword evidence="3" id="KW-1015">Disulfide bond</keyword>
<dbReference type="PANTHER" id="PTHR32444">
    <property type="entry name" value="BULB-TYPE LECTIN DOMAIN-CONTAINING PROTEIN"/>
    <property type="match status" value="1"/>
</dbReference>
<evidence type="ECO:0000256" key="4">
    <source>
        <dbReference type="ARBA" id="ARBA00023180"/>
    </source>
</evidence>
<dbReference type="Proteomes" id="UP000426265">
    <property type="component" value="Unassembled WGS sequence"/>
</dbReference>
<gene>
    <name evidence="6" type="ORF">AN1_LOCUS3855</name>
</gene>
<proteinExistence type="predicted"/>
<dbReference type="InterPro" id="IPR036426">
    <property type="entry name" value="Bulb-type_lectin_dom_sf"/>
</dbReference>
<evidence type="ECO:0000256" key="3">
    <source>
        <dbReference type="ARBA" id="ARBA00023157"/>
    </source>
</evidence>
<evidence type="ECO:0000313" key="7">
    <source>
        <dbReference type="Proteomes" id="UP000426265"/>
    </source>
</evidence>
<evidence type="ECO:0000256" key="1">
    <source>
        <dbReference type="ARBA" id="ARBA00022729"/>
    </source>
</evidence>
<dbReference type="SUPFAM" id="SSF51110">
    <property type="entry name" value="alpha-D-mannose-specific plant lectins"/>
    <property type="match status" value="1"/>
</dbReference>
<dbReference type="InterPro" id="IPR001480">
    <property type="entry name" value="Bulb-type_lectin_dom"/>
</dbReference>
<evidence type="ECO:0000256" key="2">
    <source>
        <dbReference type="ARBA" id="ARBA00022734"/>
    </source>
</evidence>
<feature type="domain" description="Bulb-type lectin" evidence="5">
    <location>
        <begin position="1"/>
        <end position="82"/>
    </location>
</feature>
<dbReference type="AlphaFoldDB" id="A0A654ELG0"/>
<dbReference type="GO" id="GO:0030246">
    <property type="term" value="F:carbohydrate binding"/>
    <property type="evidence" value="ECO:0007669"/>
    <property type="project" value="UniProtKB-KW"/>
</dbReference>
<protein>
    <recommendedName>
        <fullName evidence="5">Bulb-type lectin domain-containing protein</fullName>
    </recommendedName>
</protein>
<name>A0A654ELG0_ARATH</name>
<sequence length="116" mass="13530">MDMSISERTYGWVANRDNPLSKSIGTLKISYANLVLLDHSRTPVWSKNLTRTVKSPVVAELLDNGNFVLRDSKINYQNRFLWQSFDYPVDTLLPEMKIGRDLRTGYETFLSFWRLP</sequence>
<dbReference type="Gene3D" id="2.90.10.30">
    <property type="match status" value="1"/>
</dbReference>
<reference evidence="6 7" key="1">
    <citation type="submission" date="2019-11" db="EMBL/GenBank/DDBJ databases">
        <authorList>
            <person name="Jiao W.-B."/>
            <person name="Schneeberger K."/>
        </authorList>
    </citation>
    <scope>NUCLEOTIDE SEQUENCE [LARGE SCALE GENOMIC DNA]</scope>
    <source>
        <strain evidence="7">cv. An-1</strain>
    </source>
</reference>
<organism evidence="6 7">
    <name type="scientific">Arabidopsis thaliana</name>
    <name type="common">Mouse-ear cress</name>
    <dbReference type="NCBI Taxonomy" id="3702"/>
    <lineage>
        <taxon>Eukaryota</taxon>
        <taxon>Viridiplantae</taxon>
        <taxon>Streptophyta</taxon>
        <taxon>Embryophyta</taxon>
        <taxon>Tracheophyta</taxon>
        <taxon>Spermatophyta</taxon>
        <taxon>Magnoliopsida</taxon>
        <taxon>eudicotyledons</taxon>
        <taxon>Gunneridae</taxon>
        <taxon>Pentapetalae</taxon>
        <taxon>rosids</taxon>
        <taxon>malvids</taxon>
        <taxon>Brassicales</taxon>
        <taxon>Brassicaceae</taxon>
        <taxon>Camelineae</taxon>
        <taxon>Arabidopsis</taxon>
    </lineage>
</organism>
<keyword evidence="4" id="KW-0325">Glycoprotein</keyword>
<dbReference type="PANTHER" id="PTHR32444:SF89">
    <property type="entry name" value="S GLYCOPROTEIN"/>
    <property type="match status" value="1"/>
</dbReference>
<dbReference type="Pfam" id="PF01453">
    <property type="entry name" value="B_lectin"/>
    <property type="match status" value="1"/>
</dbReference>
<accession>A0A654ELG0</accession>
<dbReference type="PROSITE" id="PS50927">
    <property type="entry name" value="BULB_LECTIN"/>
    <property type="match status" value="1"/>
</dbReference>
<dbReference type="EMBL" id="CACRSJ010000104">
    <property type="protein sequence ID" value="VYS48372.1"/>
    <property type="molecule type" value="Genomic_DNA"/>
</dbReference>
<keyword evidence="2" id="KW-0430">Lectin</keyword>